<reference evidence="4" key="1">
    <citation type="submission" date="2025-08" db="UniProtKB">
        <authorList>
            <consortium name="RefSeq"/>
        </authorList>
    </citation>
    <scope>IDENTIFICATION</scope>
</reference>
<accession>A0A1S3RD56</accession>
<organism evidence="3 4">
    <name type="scientific">Salmo salar</name>
    <name type="common">Atlantic salmon</name>
    <dbReference type="NCBI Taxonomy" id="8030"/>
    <lineage>
        <taxon>Eukaryota</taxon>
        <taxon>Metazoa</taxon>
        <taxon>Chordata</taxon>
        <taxon>Craniata</taxon>
        <taxon>Vertebrata</taxon>
        <taxon>Euteleostomi</taxon>
        <taxon>Actinopterygii</taxon>
        <taxon>Neopterygii</taxon>
        <taxon>Teleostei</taxon>
        <taxon>Protacanthopterygii</taxon>
        <taxon>Salmoniformes</taxon>
        <taxon>Salmonidae</taxon>
        <taxon>Salmoninae</taxon>
        <taxon>Salmo</taxon>
    </lineage>
</organism>
<dbReference type="GeneID" id="106602270"/>
<keyword evidence="2" id="KW-1133">Transmembrane helix</keyword>
<evidence type="ECO:0000256" key="2">
    <source>
        <dbReference type="SAM" id="Phobius"/>
    </source>
</evidence>
<dbReference type="STRING" id="8030.ENSSSAP00000008174"/>
<feature type="region of interest" description="Disordered" evidence="1">
    <location>
        <begin position="89"/>
        <end position="123"/>
    </location>
</feature>
<gene>
    <name evidence="4" type="primary">LOC106602270</name>
</gene>
<dbReference type="InterPro" id="IPR031486">
    <property type="entry name" value="TMEM215"/>
</dbReference>
<keyword evidence="2" id="KW-0472">Membrane</keyword>
<protein>
    <submittedName>
        <fullName evidence="4">Transmembrane protein 215</fullName>
    </submittedName>
</protein>
<evidence type="ECO:0000313" key="4">
    <source>
        <dbReference type="RefSeq" id="XP_014050270.1"/>
    </source>
</evidence>
<dbReference type="OrthoDB" id="9304762at2759"/>
<dbReference type="KEGG" id="sasa:106602270"/>
<dbReference type="PaxDb" id="8030-ENSSSAP00000008174"/>
<evidence type="ECO:0000313" key="3">
    <source>
        <dbReference type="Proteomes" id="UP001652741"/>
    </source>
</evidence>
<feature type="compositionally biased region" description="Basic and acidic residues" evidence="1">
    <location>
        <begin position="91"/>
        <end position="113"/>
    </location>
</feature>
<dbReference type="AlphaFoldDB" id="A0A1S3RD56"/>
<dbReference type="PANTHER" id="PTHR31922:SF2">
    <property type="entry name" value="TRANSMEMBRANE PROTEIN 215"/>
    <property type="match status" value="1"/>
</dbReference>
<sequence length="232" mass="25566">MRVDDMNPRTGMVVAISSPLLFFGFMFTMSGMKGETLGGIPLIAIGPAICLPGVVAIILANRTNGCTKFPTRRQCLNCLCRKCRRRKQMPRTKESTRMARDSEEPDGDKRAEAGAETGYRSGAGADSASITIATVKESGHLINKANQNHDEVRRYPASALMAMAGVSNYSIYDSKSYSMDSHCGAYNSKVHHVPQQQQDSFVVYYEGGFSPYGPCYCYIKPRDFMWGVETVV</sequence>
<dbReference type="RefSeq" id="XP_014050270.1">
    <property type="nucleotide sequence ID" value="XM_014194795.1"/>
</dbReference>
<dbReference type="OMA" id="ANRTNGC"/>
<dbReference type="Proteomes" id="UP001652741">
    <property type="component" value="Chromosome ssa04"/>
</dbReference>
<dbReference type="PANTHER" id="PTHR31922">
    <property type="entry name" value="TRANSMEMBRANE PROTEIN 215"/>
    <property type="match status" value="1"/>
</dbReference>
<feature type="transmembrane region" description="Helical" evidence="2">
    <location>
        <begin position="12"/>
        <end position="32"/>
    </location>
</feature>
<feature type="transmembrane region" description="Helical" evidence="2">
    <location>
        <begin position="38"/>
        <end position="60"/>
    </location>
</feature>
<dbReference type="Pfam" id="PF15746">
    <property type="entry name" value="TMEM215"/>
    <property type="match status" value="1"/>
</dbReference>
<evidence type="ECO:0000256" key="1">
    <source>
        <dbReference type="SAM" id="MobiDB-lite"/>
    </source>
</evidence>
<name>A0A1S3RD56_SALSA</name>
<keyword evidence="2 4" id="KW-0812">Transmembrane</keyword>
<keyword evidence="3" id="KW-1185">Reference proteome</keyword>
<proteinExistence type="predicted"/>